<comment type="caution">
    <text evidence="1">The sequence shown here is derived from an EMBL/GenBank/DDBJ whole genome shotgun (WGS) entry which is preliminary data.</text>
</comment>
<dbReference type="NCBIfam" id="NF038316">
    <property type="entry name" value="DrmE_fam"/>
    <property type="match status" value="1"/>
</dbReference>
<protein>
    <submittedName>
        <fullName evidence="1">Uncharacterized protein</fullName>
    </submittedName>
</protein>
<keyword evidence="2" id="KW-1185">Reference proteome</keyword>
<dbReference type="InterPro" id="IPR049794">
    <property type="entry name" value="DrmE"/>
</dbReference>
<proteinExistence type="predicted"/>
<name>A0A0W1AP88_9BACL</name>
<evidence type="ECO:0000313" key="2">
    <source>
        <dbReference type="Proteomes" id="UP000054709"/>
    </source>
</evidence>
<dbReference type="OrthoDB" id="2987980at2"/>
<evidence type="ECO:0000313" key="1">
    <source>
        <dbReference type="EMBL" id="KTD83163.1"/>
    </source>
</evidence>
<dbReference type="AlphaFoldDB" id="A0A0W1AP88"/>
<gene>
    <name evidence="1" type="ORF">UQ64_03270</name>
</gene>
<accession>A0A0W1AP88</accession>
<sequence>MNTLSSVSKLFELASNYNLRFHEVSSKPLAEYSLSLKKLEYQILNQDEGDILLNDLLTHFRKFRFILSASPLPFSAHSELINSKDLNRLSRQCQLMYQDLKKDIDTVLETYEALRNSPEKPVLDFLRENFKDKRSTGLVLKTANDLNAVEEVLKRTFLWDKSFSVVTPSKLKKSFFFDRLIILGPTYWYPDYLFHCPRSSSIEIILYDWQSYHTPRMEYFTKSHSPISSLLQGCNIHMRNTNDIDYRELIEVSDQIIDYKKIEKSIANRPALTATEYVSAKLIGLADAKGIFFEDHSIKNIWTISMQSKEPILKCSVNELDTDSYLLIRTGTGRDYIQIKADEFIGNRAEKMRHRHYVWKKRLRKYTAKYPAEKICFYLRKHGGTRVNKINLRNWASDDNIKPREYNDFLALMKLVKFEDHAEKLWKEAEDLFRAHHRAGMVIRKLLIQEIKKSNLGKLELEQKMTFHLPDSEDATFTAYKIEYISQNVFQVEPHQLRALIDFNHLGGQ</sequence>
<dbReference type="EMBL" id="LCZJ02000098">
    <property type="protein sequence ID" value="KTD83163.1"/>
    <property type="molecule type" value="Genomic_DNA"/>
</dbReference>
<reference evidence="1 2" key="1">
    <citation type="journal article" date="2015" name="Int. Biodeterior. Biodegradation">
        <title>Physiological and genetic screening methods for the isolation of methyl tert-butyl ether-degrading bacteria for bioremediation purposes.</title>
        <authorList>
            <person name="Guisado I.M."/>
            <person name="Purswani J."/>
            <person name="Gonzalez Lopez J."/>
            <person name="Pozo C."/>
        </authorList>
    </citation>
    <scope>NUCLEOTIDE SEQUENCE [LARGE SCALE GENOMIC DNA]</scope>
    <source>
        <strain evidence="1 2">SH7</strain>
    </source>
</reference>
<dbReference type="RefSeq" id="WP_060626957.1">
    <property type="nucleotide sequence ID" value="NZ_LCZJ02000098.1"/>
</dbReference>
<organism evidence="1 2">
    <name type="scientific">Paenibacillus etheri</name>
    <dbReference type="NCBI Taxonomy" id="1306852"/>
    <lineage>
        <taxon>Bacteria</taxon>
        <taxon>Bacillati</taxon>
        <taxon>Bacillota</taxon>
        <taxon>Bacilli</taxon>
        <taxon>Bacillales</taxon>
        <taxon>Paenibacillaceae</taxon>
        <taxon>Paenibacillus</taxon>
    </lineage>
</organism>
<dbReference type="Proteomes" id="UP000054709">
    <property type="component" value="Unassembled WGS sequence"/>
</dbReference>